<comment type="function">
    <text evidence="6">This protein is an auxiliary protein of DNA polymerase delta and is involved in the control of eukaryotic DNA replication by increasing the polymerase's processibility during elongation of the leading strand. Involved in DNA repair.</text>
</comment>
<dbReference type="InterPro" id="IPR000730">
    <property type="entry name" value="Pr_cel_nuc_antig"/>
</dbReference>
<sequence length="286" mass="31002">MLECTIGQAATLKKILDAVKELVTDGNFDCSDAGLALQAMDNSHVALVALLLRASAFHPYRCDANLSLGINLVSLSKILKCASNDDQVSIKADSNVDSLSLTFESKSKSRPYPVITFPSNPLTNQLNPQDGARVSEYDLKLMDIDSDHLGIPDTPYEATVKMSSVEFQRICRDLRILNESIIIDVTKDGVKFSSTGDLGNGSIFIKNGQSSIDEAEEEEATTTITLASPVSLTFSLKYLCDFAKATPLSSTVTLSLSNDVPLLVEYAVPEVGHIRYYLAPKIGEDN</sequence>
<dbReference type="InterPro" id="IPR046938">
    <property type="entry name" value="DNA_clamp_sf"/>
</dbReference>
<evidence type="ECO:0000313" key="12">
    <source>
        <dbReference type="Proteomes" id="UP001211907"/>
    </source>
</evidence>
<dbReference type="PANTHER" id="PTHR11352:SF0">
    <property type="entry name" value="PROLIFERATING CELL NUCLEAR ANTIGEN"/>
    <property type="match status" value="1"/>
</dbReference>
<evidence type="ECO:0000256" key="4">
    <source>
        <dbReference type="ARBA" id="ARBA00023125"/>
    </source>
</evidence>
<keyword evidence="5 7" id="KW-0539">Nucleus</keyword>
<keyword evidence="12" id="KW-1185">Reference proteome</keyword>
<dbReference type="GO" id="GO:0006298">
    <property type="term" value="P:mismatch repair"/>
    <property type="evidence" value="ECO:0007669"/>
    <property type="project" value="TreeGrafter"/>
</dbReference>
<dbReference type="GO" id="GO:0006272">
    <property type="term" value="P:leading strand elongation"/>
    <property type="evidence" value="ECO:0007669"/>
    <property type="project" value="TreeGrafter"/>
</dbReference>
<accession>A0AAD5XI18</accession>
<dbReference type="Proteomes" id="UP001211907">
    <property type="component" value="Unassembled WGS sequence"/>
</dbReference>
<dbReference type="GO" id="GO:0003677">
    <property type="term" value="F:DNA binding"/>
    <property type="evidence" value="ECO:0007669"/>
    <property type="project" value="UniProtKB-KW"/>
</dbReference>
<dbReference type="Pfam" id="PF02747">
    <property type="entry name" value="PCNA_C"/>
    <property type="match status" value="1"/>
</dbReference>
<comment type="caution">
    <text evidence="11">The sequence shown here is derived from an EMBL/GenBank/DDBJ whole genome shotgun (WGS) entry which is preliminary data.</text>
</comment>
<evidence type="ECO:0000256" key="2">
    <source>
        <dbReference type="ARBA" id="ARBA00010462"/>
    </source>
</evidence>
<dbReference type="InterPro" id="IPR022649">
    <property type="entry name" value="Pr_cel_nuc_antig_C"/>
</dbReference>
<evidence type="ECO:0000256" key="8">
    <source>
        <dbReference type="RuleBase" id="RU003671"/>
    </source>
</evidence>
<keyword evidence="4 8" id="KW-0238">DNA-binding</keyword>
<evidence type="ECO:0000259" key="9">
    <source>
        <dbReference type="Pfam" id="PF00705"/>
    </source>
</evidence>
<evidence type="ECO:0000256" key="6">
    <source>
        <dbReference type="ARBA" id="ARBA00054163"/>
    </source>
</evidence>
<reference evidence="11" key="1">
    <citation type="submission" date="2020-05" db="EMBL/GenBank/DDBJ databases">
        <title>Phylogenomic resolution of chytrid fungi.</title>
        <authorList>
            <person name="Stajich J.E."/>
            <person name="Amses K."/>
            <person name="Simmons R."/>
            <person name="Seto K."/>
            <person name="Myers J."/>
            <person name="Bonds A."/>
            <person name="Quandt C.A."/>
            <person name="Barry K."/>
            <person name="Liu P."/>
            <person name="Grigoriev I."/>
            <person name="Longcore J.E."/>
            <person name="James T.Y."/>
        </authorList>
    </citation>
    <scope>NUCLEOTIDE SEQUENCE</scope>
    <source>
        <strain evidence="11">JEL0513</strain>
    </source>
</reference>
<comment type="function">
    <text evidence="7">This protein is an auxiliary protein of DNA polymerase delta and is involved in the control of eukaryotic DNA replication by increasing the polymerase's processivity during elongation of the leading strand.</text>
</comment>
<dbReference type="NCBIfam" id="TIGR00590">
    <property type="entry name" value="pcna"/>
    <property type="match status" value="2"/>
</dbReference>
<dbReference type="InterPro" id="IPR022659">
    <property type="entry name" value="Pr_cel_nuc_antig_CS"/>
</dbReference>
<dbReference type="HAMAP" id="MF_00317">
    <property type="entry name" value="DNApol_clamp_arch"/>
    <property type="match status" value="1"/>
</dbReference>
<dbReference type="Pfam" id="PF00705">
    <property type="entry name" value="PCNA_N"/>
    <property type="match status" value="1"/>
</dbReference>
<dbReference type="GO" id="GO:0006275">
    <property type="term" value="P:regulation of DNA replication"/>
    <property type="evidence" value="ECO:0007669"/>
    <property type="project" value="InterPro"/>
</dbReference>
<evidence type="ECO:0000256" key="3">
    <source>
        <dbReference type="ARBA" id="ARBA00022705"/>
    </source>
</evidence>
<evidence type="ECO:0000256" key="7">
    <source>
        <dbReference type="RuleBase" id="RU000641"/>
    </source>
</evidence>
<dbReference type="GO" id="GO:0043626">
    <property type="term" value="C:PCNA complex"/>
    <property type="evidence" value="ECO:0007669"/>
    <property type="project" value="UniProtKB-ARBA"/>
</dbReference>
<organism evidence="11 12">
    <name type="scientific">Physocladia obscura</name>
    <dbReference type="NCBI Taxonomy" id="109957"/>
    <lineage>
        <taxon>Eukaryota</taxon>
        <taxon>Fungi</taxon>
        <taxon>Fungi incertae sedis</taxon>
        <taxon>Chytridiomycota</taxon>
        <taxon>Chytridiomycota incertae sedis</taxon>
        <taxon>Chytridiomycetes</taxon>
        <taxon>Chytridiales</taxon>
        <taxon>Chytriomycetaceae</taxon>
        <taxon>Physocladia</taxon>
    </lineage>
</organism>
<dbReference type="GO" id="GO:0030337">
    <property type="term" value="F:DNA polymerase processivity factor activity"/>
    <property type="evidence" value="ECO:0007669"/>
    <property type="project" value="InterPro"/>
</dbReference>
<evidence type="ECO:0000259" key="10">
    <source>
        <dbReference type="Pfam" id="PF02747"/>
    </source>
</evidence>
<comment type="similarity">
    <text evidence="2 8">Belongs to the PCNA family.</text>
</comment>
<feature type="domain" description="Proliferating cell nuclear antigen PCNA C-terminal" evidence="10">
    <location>
        <begin position="150"/>
        <end position="281"/>
    </location>
</feature>
<feature type="domain" description="Proliferating cell nuclear antigen PCNA N-terminal" evidence="9">
    <location>
        <begin position="1"/>
        <end position="110"/>
    </location>
</feature>
<protein>
    <recommendedName>
        <fullName evidence="7">DNA sliding clamp PCNA</fullName>
    </recommendedName>
</protein>
<keyword evidence="3 8" id="KW-0235">DNA replication</keyword>
<dbReference type="AlphaFoldDB" id="A0AAD5XI18"/>
<dbReference type="CDD" id="cd00577">
    <property type="entry name" value="PCNA"/>
    <property type="match status" value="1"/>
</dbReference>
<evidence type="ECO:0000256" key="1">
    <source>
        <dbReference type="ARBA" id="ARBA00004123"/>
    </source>
</evidence>
<comment type="subcellular location">
    <subcellularLocation>
        <location evidence="1 7">Nucleus</location>
    </subcellularLocation>
</comment>
<dbReference type="InterPro" id="IPR022648">
    <property type="entry name" value="Pr_cel_nuc_antig_N"/>
</dbReference>
<dbReference type="PANTHER" id="PTHR11352">
    <property type="entry name" value="PROLIFERATING CELL NUCLEAR ANTIGEN"/>
    <property type="match status" value="1"/>
</dbReference>
<dbReference type="PROSITE" id="PS01251">
    <property type="entry name" value="PCNA_1"/>
    <property type="match status" value="1"/>
</dbReference>
<evidence type="ECO:0000256" key="5">
    <source>
        <dbReference type="ARBA" id="ARBA00023242"/>
    </source>
</evidence>
<dbReference type="SUPFAM" id="SSF55979">
    <property type="entry name" value="DNA clamp"/>
    <property type="match status" value="2"/>
</dbReference>
<evidence type="ECO:0000313" key="11">
    <source>
        <dbReference type="EMBL" id="KAJ3122818.1"/>
    </source>
</evidence>
<dbReference type="Gene3D" id="3.10.150.10">
    <property type="entry name" value="DNA Polymerase III, subunit A, domain 2"/>
    <property type="match status" value="2"/>
</dbReference>
<dbReference type="FunFam" id="3.10.150.10:FF:000006">
    <property type="entry name" value="Proliferating cell nuclear antigen"/>
    <property type="match status" value="1"/>
</dbReference>
<dbReference type="EMBL" id="JADGJH010000781">
    <property type="protein sequence ID" value="KAJ3122818.1"/>
    <property type="molecule type" value="Genomic_DNA"/>
</dbReference>
<dbReference type="GO" id="GO:0019985">
    <property type="term" value="P:translesion synthesis"/>
    <property type="evidence" value="ECO:0007669"/>
    <property type="project" value="TreeGrafter"/>
</dbReference>
<gene>
    <name evidence="11" type="primary">POL30_2</name>
    <name evidence="11" type="ORF">HK100_011841</name>
</gene>
<proteinExistence type="inferred from homology"/>
<name>A0AAD5XI18_9FUNG</name>
<dbReference type="PRINTS" id="PR00339">
    <property type="entry name" value="PCNACYCLIN"/>
</dbReference>